<dbReference type="Gene3D" id="1.10.510.10">
    <property type="entry name" value="Transferase(Phosphotransferase) domain 1"/>
    <property type="match status" value="1"/>
</dbReference>
<evidence type="ECO:0000256" key="3">
    <source>
        <dbReference type="ARBA" id="ARBA00012513"/>
    </source>
</evidence>
<dbReference type="GO" id="GO:0005634">
    <property type="term" value="C:nucleus"/>
    <property type="evidence" value="ECO:0007669"/>
    <property type="project" value="TreeGrafter"/>
</dbReference>
<evidence type="ECO:0000313" key="17">
    <source>
        <dbReference type="Proteomes" id="UP000285301"/>
    </source>
</evidence>
<keyword evidence="4" id="KW-0158">Chromosome</keyword>
<gene>
    <name evidence="16" type="ORF">B4U79_00138</name>
    <name evidence="15" type="ORF">B4U79_10969</name>
</gene>
<evidence type="ECO:0000256" key="1">
    <source>
        <dbReference type="ARBA" id="ARBA00004286"/>
    </source>
</evidence>
<evidence type="ECO:0000259" key="14">
    <source>
        <dbReference type="PROSITE" id="PS50011"/>
    </source>
</evidence>
<evidence type="ECO:0000256" key="13">
    <source>
        <dbReference type="PROSITE-ProRule" id="PRU10141"/>
    </source>
</evidence>
<dbReference type="AlphaFoldDB" id="A0A443QU15"/>
<evidence type="ECO:0000313" key="15">
    <source>
        <dbReference type="EMBL" id="RWS06498.1"/>
    </source>
</evidence>
<keyword evidence="8 13" id="KW-0547">Nucleotide-binding</keyword>
<keyword evidence="5" id="KW-0963">Cytoplasm</keyword>
<evidence type="ECO:0000256" key="4">
    <source>
        <dbReference type="ARBA" id="ARBA00022454"/>
    </source>
</evidence>
<evidence type="ECO:0000256" key="2">
    <source>
        <dbReference type="ARBA" id="ARBA00004496"/>
    </source>
</evidence>
<dbReference type="Gene3D" id="3.30.200.20">
    <property type="entry name" value="Phosphorylase Kinase, domain 1"/>
    <property type="match status" value="1"/>
</dbReference>
<dbReference type="EC" id="2.7.11.1" evidence="3"/>
<dbReference type="PANTHER" id="PTHR24419:SF18">
    <property type="entry name" value="SERINE_THREONINE-PROTEIN KINASE HASPIN"/>
    <property type="match status" value="1"/>
</dbReference>
<dbReference type="SMART" id="SM00220">
    <property type="entry name" value="S_TKc"/>
    <property type="match status" value="1"/>
</dbReference>
<dbReference type="STRING" id="1965070.A0A443QU15"/>
<dbReference type="InterPro" id="IPR024604">
    <property type="entry name" value="GSG2_C"/>
</dbReference>
<dbReference type="PROSITE" id="PS00107">
    <property type="entry name" value="PROTEIN_KINASE_ATP"/>
    <property type="match status" value="1"/>
</dbReference>
<comment type="catalytic activity">
    <reaction evidence="11">
        <text>L-threonyl-[protein] + ATP = O-phospho-L-threonyl-[protein] + ADP + H(+)</text>
        <dbReference type="Rhea" id="RHEA:46608"/>
        <dbReference type="Rhea" id="RHEA-COMP:11060"/>
        <dbReference type="Rhea" id="RHEA-COMP:11605"/>
        <dbReference type="ChEBI" id="CHEBI:15378"/>
        <dbReference type="ChEBI" id="CHEBI:30013"/>
        <dbReference type="ChEBI" id="CHEBI:30616"/>
        <dbReference type="ChEBI" id="CHEBI:61977"/>
        <dbReference type="ChEBI" id="CHEBI:456216"/>
        <dbReference type="EC" id="2.7.11.1"/>
    </reaction>
</comment>
<organism evidence="15 17">
    <name type="scientific">Dinothrombium tinctorium</name>
    <dbReference type="NCBI Taxonomy" id="1965070"/>
    <lineage>
        <taxon>Eukaryota</taxon>
        <taxon>Metazoa</taxon>
        <taxon>Ecdysozoa</taxon>
        <taxon>Arthropoda</taxon>
        <taxon>Chelicerata</taxon>
        <taxon>Arachnida</taxon>
        <taxon>Acari</taxon>
        <taxon>Acariformes</taxon>
        <taxon>Trombidiformes</taxon>
        <taxon>Prostigmata</taxon>
        <taxon>Anystina</taxon>
        <taxon>Parasitengona</taxon>
        <taxon>Trombidioidea</taxon>
        <taxon>Trombidiidae</taxon>
        <taxon>Dinothrombium</taxon>
    </lineage>
</organism>
<dbReference type="GO" id="GO:0072354">
    <property type="term" value="F:histone H3T3 kinase activity"/>
    <property type="evidence" value="ECO:0007669"/>
    <property type="project" value="TreeGrafter"/>
</dbReference>
<keyword evidence="10 13" id="KW-0067">ATP-binding</keyword>
<dbReference type="Proteomes" id="UP000285301">
    <property type="component" value="Unassembled WGS sequence"/>
</dbReference>
<evidence type="ECO:0000256" key="7">
    <source>
        <dbReference type="ARBA" id="ARBA00022679"/>
    </source>
</evidence>
<evidence type="ECO:0000313" key="16">
    <source>
        <dbReference type="EMBL" id="RWS06717.1"/>
    </source>
</evidence>
<dbReference type="GO" id="GO:0005694">
    <property type="term" value="C:chromosome"/>
    <property type="evidence" value="ECO:0007669"/>
    <property type="project" value="UniProtKB-SubCell"/>
</dbReference>
<dbReference type="GO" id="GO:0005737">
    <property type="term" value="C:cytoplasm"/>
    <property type="evidence" value="ECO:0007669"/>
    <property type="project" value="UniProtKB-SubCell"/>
</dbReference>
<name>A0A443QU15_9ACAR</name>
<keyword evidence="9 15" id="KW-0418">Kinase</keyword>
<accession>A0A443QU15</accession>
<keyword evidence="7" id="KW-0808">Transferase</keyword>
<dbReference type="PROSITE" id="PS50011">
    <property type="entry name" value="PROTEIN_KINASE_DOM"/>
    <property type="match status" value="1"/>
</dbReference>
<keyword evidence="17" id="KW-1185">Reference proteome</keyword>
<dbReference type="PANTHER" id="PTHR24419">
    <property type="entry name" value="INTERLEUKIN-1 RECEPTOR-ASSOCIATED KINASE"/>
    <property type="match status" value="1"/>
</dbReference>
<dbReference type="GO" id="GO:0035556">
    <property type="term" value="P:intracellular signal transduction"/>
    <property type="evidence" value="ECO:0007669"/>
    <property type="project" value="TreeGrafter"/>
</dbReference>
<evidence type="ECO:0000256" key="12">
    <source>
        <dbReference type="ARBA" id="ARBA00048679"/>
    </source>
</evidence>
<dbReference type="InterPro" id="IPR011009">
    <property type="entry name" value="Kinase-like_dom_sf"/>
</dbReference>
<dbReference type="GO" id="GO:0000278">
    <property type="term" value="P:mitotic cell cycle"/>
    <property type="evidence" value="ECO:0007669"/>
    <property type="project" value="TreeGrafter"/>
</dbReference>
<evidence type="ECO:0000256" key="9">
    <source>
        <dbReference type="ARBA" id="ARBA00022777"/>
    </source>
</evidence>
<keyword evidence="6" id="KW-0723">Serine/threonine-protein kinase</keyword>
<dbReference type="InterPro" id="IPR017441">
    <property type="entry name" value="Protein_kinase_ATP_BS"/>
</dbReference>
<dbReference type="EMBL" id="NCKU01004064">
    <property type="protein sequence ID" value="RWS06498.1"/>
    <property type="molecule type" value="Genomic_DNA"/>
</dbReference>
<comment type="caution">
    <text evidence="15">The sequence shown here is derived from an EMBL/GenBank/DDBJ whole genome shotgun (WGS) entry which is preliminary data.</text>
</comment>
<dbReference type="SMART" id="SM01331">
    <property type="entry name" value="DUF3635"/>
    <property type="match status" value="1"/>
</dbReference>
<evidence type="ECO:0000256" key="11">
    <source>
        <dbReference type="ARBA" id="ARBA00047899"/>
    </source>
</evidence>
<dbReference type="FunFam" id="1.10.510.10:FF:000401">
    <property type="entry name" value="serine/threonine-protein kinase haspin"/>
    <property type="match status" value="1"/>
</dbReference>
<evidence type="ECO:0000256" key="6">
    <source>
        <dbReference type="ARBA" id="ARBA00022527"/>
    </source>
</evidence>
<evidence type="ECO:0000256" key="8">
    <source>
        <dbReference type="ARBA" id="ARBA00022741"/>
    </source>
</evidence>
<dbReference type="InterPro" id="IPR000719">
    <property type="entry name" value="Prot_kinase_dom"/>
</dbReference>
<feature type="binding site" evidence="13">
    <location>
        <position position="480"/>
    </location>
    <ligand>
        <name>ATP</name>
        <dbReference type="ChEBI" id="CHEBI:30616"/>
    </ligand>
</feature>
<proteinExistence type="predicted"/>
<evidence type="ECO:0000256" key="10">
    <source>
        <dbReference type="ARBA" id="ARBA00022840"/>
    </source>
</evidence>
<reference evidence="15" key="2">
    <citation type="submission" date="2018-11" db="EMBL/GenBank/DDBJ databases">
        <title>Trombidioid mite genomics.</title>
        <authorList>
            <person name="Dong X."/>
        </authorList>
    </citation>
    <scope>NUCLEOTIDE SEQUENCE</scope>
    <source>
        <strain evidence="15">UoL-WK</strain>
    </source>
</reference>
<protein>
    <recommendedName>
        <fullName evidence="3">non-specific serine/threonine protein kinase</fullName>
        <ecNumber evidence="3">2.7.11.1</ecNumber>
    </recommendedName>
</protein>
<dbReference type="Pfam" id="PF12330">
    <property type="entry name" value="Haspin_kinase"/>
    <property type="match status" value="1"/>
</dbReference>
<dbReference type="GO" id="GO:0005524">
    <property type="term" value="F:ATP binding"/>
    <property type="evidence" value="ECO:0007669"/>
    <property type="project" value="UniProtKB-UniRule"/>
</dbReference>
<evidence type="ECO:0000256" key="5">
    <source>
        <dbReference type="ARBA" id="ARBA00022490"/>
    </source>
</evidence>
<feature type="domain" description="Protein kinase" evidence="14">
    <location>
        <begin position="452"/>
        <end position="764"/>
    </location>
</feature>
<dbReference type="EMBL" id="NCKU01003926">
    <property type="protein sequence ID" value="RWS06717.1"/>
    <property type="molecule type" value="Genomic_DNA"/>
</dbReference>
<sequence length="764" mass="87240">MERKQNEKKEVRFLFEEDEKPKRGAAYKRGKRKAKRDKDYPQCTKESLLRAFENANLPDFDEIAKHELHITKVKMSEVDAPPKKPSPPLSKLLEPFYDLVDWTKVDLSSDEPWKTIVPSDKGRETSWKTISMEASSNRSSIELFDHSFSGNDTVSKNLKVSSTPAGKTRLLDDPGLSLIASSVSRPSSQRALQKDVFRAPLRPINQSLNQTRKVKGMKESMPKKPVKLKVVNPAEESLVLSGAVASTPVGSSSRAILTKNLATKSISKINFTSSDEENSCESEPSQLWHVVDRKGSSLFKPRDVNKFLQEPSFHQNSRSRSFSFCVEKALDASINTVFAKDSKQSTPASIQYSQEKTRHRKSIAFVDISHNDVSKRRSFNSHSSYSVLANGLNTHDDLKSLINSSFAAAFSVSKIIYCDGKEEILSSKEKVLLLCDPSHVTSFSNILSKEDLKSCKKIGEGSYGEVFEFRKKDDSQAVMKIVALSMSHMREDDIYAQILPELMISNSFNVLRKGSKNRAFNFINLLHASCVKGRFPPILIEKWHNYAKEVGSENENPIKYNSNQLYVVMFLAKGGQDLESYQFHSAIEALSVFLQIACSLAAAECEYEFEHRDLHWSNILVMQDEDCDFAYKVDNTEIIVKSNGVFVSLIDFSLSRMFKDDFIVYDNLEKYPELFEGKGDYQYDVYRLMREENRGDWQSFCPRTNVFWLHYILYKLLNAKRYKSKAKLHHQAMKRMKEIATTLLSFRSAREFVLNSKYVENIRK</sequence>
<dbReference type="SUPFAM" id="SSF56112">
    <property type="entry name" value="Protein kinase-like (PK-like)"/>
    <property type="match status" value="1"/>
</dbReference>
<comment type="subcellular location">
    <subcellularLocation>
        <location evidence="1">Chromosome</location>
    </subcellularLocation>
    <subcellularLocation>
        <location evidence="2">Cytoplasm</location>
    </subcellularLocation>
</comment>
<dbReference type="OrthoDB" id="6421756at2759"/>
<reference evidence="15 17" key="1">
    <citation type="journal article" date="2018" name="Gigascience">
        <title>Genomes of trombidid mites reveal novel predicted allergens and laterally-transferred genes associated with secondary metabolism.</title>
        <authorList>
            <person name="Dong X."/>
            <person name="Chaisiri K."/>
            <person name="Xia D."/>
            <person name="Armstrong S.D."/>
            <person name="Fang Y."/>
            <person name="Donnelly M.J."/>
            <person name="Kadowaki T."/>
            <person name="McGarry J.W."/>
            <person name="Darby A.C."/>
            <person name="Makepeace B.L."/>
        </authorList>
    </citation>
    <scope>NUCLEOTIDE SEQUENCE [LARGE SCALE GENOMIC DNA]</scope>
    <source>
        <strain evidence="15">UoL-WK</strain>
    </source>
</reference>
<comment type="catalytic activity">
    <reaction evidence="12">
        <text>L-seryl-[protein] + ATP = O-phospho-L-seryl-[protein] + ADP + H(+)</text>
        <dbReference type="Rhea" id="RHEA:17989"/>
        <dbReference type="Rhea" id="RHEA-COMP:9863"/>
        <dbReference type="Rhea" id="RHEA-COMP:11604"/>
        <dbReference type="ChEBI" id="CHEBI:15378"/>
        <dbReference type="ChEBI" id="CHEBI:29999"/>
        <dbReference type="ChEBI" id="CHEBI:30616"/>
        <dbReference type="ChEBI" id="CHEBI:83421"/>
        <dbReference type="ChEBI" id="CHEBI:456216"/>
        <dbReference type="EC" id="2.7.11.1"/>
    </reaction>
</comment>